<dbReference type="Gene3D" id="3.30.420.130">
    <property type="entry name" value="Dinitrogenase iron-molybdenum cofactor biosynthesis domain"/>
    <property type="match status" value="1"/>
</dbReference>
<dbReference type="RefSeq" id="WP_014957287.1">
    <property type="nucleotide sequence ID" value="NZ_FNLL01000005.1"/>
</dbReference>
<dbReference type="InterPro" id="IPR036105">
    <property type="entry name" value="DiNase_FeMo-co_biosyn_sf"/>
</dbReference>
<name>A0A1H2GGS6_9BACT</name>
<evidence type="ECO:0000259" key="1">
    <source>
        <dbReference type="Pfam" id="PF02579"/>
    </source>
</evidence>
<dbReference type="InterPro" id="IPR003731">
    <property type="entry name" value="Di-Nase_FeMo-co_biosynth"/>
</dbReference>
<dbReference type="EMBL" id="FNLL01000005">
    <property type="protein sequence ID" value="SDU18601.1"/>
    <property type="molecule type" value="Genomic_DNA"/>
</dbReference>
<reference evidence="3" key="1">
    <citation type="submission" date="2016-10" db="EMBL/GenBank/DDBJ databases">
        <authorList>
            <person name="Varghese N."/>
            <person name="Submissions S."/>
        </authorList>
    </citation>
    <scope>NUCLEOTIDE SEQUENCE [LARGE SCALE GENOMIC DNA]</scope>
    <source>
        <strain evidence="3">DSM 3384</strain>
    </source>
</reference>
<feature type="domain" description="Dinitrogenase iron-molybdenum cofactor biosynthesis" evidence="1">
    <location>
        <begin position="9"/>
        <end position="96"/>
    </location>
</feature>
<protein>
    <submittedName>
        <fullName evidence="2">Predicted Fe-Mo cluster-binding protein, NifX family</fullName>
    </submittedName>
</protein>
<organism evidence="2 3">
    <name type="scientific">Desulfobacula phenolica</name>
    <dbReference type="NCBI Taxonomy" id="90732"/>
    <lineage>
        <taxon>Bacteria</taxon>
        <taxon>Pseudomonadati</taxon>
        <taxon>Thermodesulfobacteriota</taxon>
        <taxon>Desulfobacteria</taxon>
        <taxon>Desulfobacterales</taxon>
        <taxon>Desulfobacteraceae</taxon>
        <taxon>Desulfobacula</taxon>
    </lineage>
</organism>
<gene>
    <name evidence="2" type="ORF">SAMN04487931_105187</name>
</gene>
<accession>A0A1H2GGS6</accession>
<evidence type="ECO:0000313" key="2">
    <source>
        <dbReference type="EMBL" id="SDU18601.1"/>
    </source>
</evidence>
<dbReference type="Pfam" id="PF02579">
    <property type="entry name" value="Nitro_FeMo-Co"/>
    <property type="match status" value="1"/>
</dbReference>
<dbReference type="Proteomes" id="UP000199608">
    <property type="component" value="Unassembled WGS sequence"/>
</dbReference>
<evidence type="ECO:0000313" key="3">
    <source>
        <dbReference type="Proteomes" id="UP000199608"/>
    </source>
</evidence>
<sequence>MKVAITVWDEKISPVFDSAHKLLIADIKNEKIKKMSYQSFNPQFEARLTEDLSHFGIEVLICGAISEIHSTLIEACAIKLIPFIGGNVNQVLEAYAKGNPLGPSFLMPGCREDDSMV</sequence>
<dbReference type="SUPFAM" id="SSF53146">
    <property type="entry name" value="Nitrogenase accessory factor-like"/>
    <property type="match status" value="1"/>
</dbReference>
<proteinExistence type="predicted"/>
<keyword evidence="3" id="KW-1185">Reference proteome</keyword>
<dbReference type="AlphaFoldDB" id="A0A1H2GGS6"/>